<sequence length="72" mass="8117">MEDYAAVSAYLQKLAPVLNSTIVALRNDVARFELKIEGQTAQLVEIIELDERLVFLNQGPAGGRLLYRWQTP</sequence>
<evidence type="ECO:0000313" key="1">
    <source>
        <dbReference type="EMBL" id="SVE05611.1"/>
    </source>
</evidence>
<accession>A0A383ADB4</accession>
<dbReference type="EMBL" id="UINC01191131">
    <property type="protein sequence ID" value="SVE05611.1"/>
    <property type="molecule type" value="Genomic_DNA"/>
</dbReference>
<dbReference type="AlphaFoldDB" id="A0A383ADB4"/>
<protein>
    <submittedName>
        <fullName evidence="1">Uncharacterized protein</fullName>
    </submittedName>
</protein>
<organism evidence="1">
    <name type="scientific">marine metagenome</name>
    <dbReference type="NCBI Taxonomy" id="408172"/>
    <lineage>
        <taxon>unclassified sequences</taxon>
        <taxon>metagenomes</taxon>
        <taxon>ecological metagenomes</taxon>
    </lineage>
</organism>
<reference evidence="1" key="1">
    <citation type="submission" date="2018-05" db="EMBL/GenBank/DDBJ databases">
        <authorList>
            <person name="Lanie J.A."/>
            <person name="Ng W.-L."/>
            <person name="Kazmierczak K.M."/>
            <person name="Andrzejewski T.M."/>
            <person name="Davidsen T.M."/>
            <person name="Wayne K.J."/>
            <person name="Tettelin H."/>
            <person name="Glass J.I."/>
            <person name="Rusch D."/>
            <person name="Podicherti R."/>
            <person name="Tsui H.-C.T."/>
            <person name="Winkler M.E."/>
        </authorList>
    </citation>
    <scope>NUCLEOTIDE SEQUENCE</scope>
</reference>
<gene>
    <name evidence="1" type="ORF">METZ01_LOCUS458465</name>
</gene>
<proteinExistence type="predicted"/>
<name>A0A383ADB4_9ZZZZ</name>